<evidence type="ECO:0000313" key="2">
    <source>
        <dbReference type="Proteomes" id="UP000181942"/>
    </source>
</evidence>
<evidence type="ECO:0000313" key="1">
    <source>
        <dbReference type="EMBL" id="SFE85945.1"/>
    </source>
</evidence>
<protein>
    <submittedName>
        <fullName evidence="1">Uncharacterized protein</fullName>
    </submittedName>
</protein>
<proteinExistence type="predicted"/>
<reference evidence="1 2" key="1">
    <citation type="submission" date="2016-10" db="EMBL/GenBank/DDBJ databases">
        <authorList>
            <person name="de Groot N.N."/>
        </authorList>
    </citation>
    <scope>NUCLEOTIDE SEQUENCE [LARGE SCALE GENOMIC DNA]</scope>
    <source>
        <strain evidence="1 2">OK461</strain>
    </source>
</reference>
<dbReference type="OrthoDB" id="3699606at2"/>
<accession>A0A1I2DZ86</accession>
<organism evidence="1 2">
    <name type="scientific">Streptomyces mirabilis</name>
    <dbReference type="NCBI Taxonomy" id="68239"/>
    <lineage>
        <taxon>Bacteria</taxon>
        <taxon>Bacillati</taxon>
        <taxon>Actinomycetota</taxon>
        <taxon>Actinomycetes</taxon>
        <taxon>Kitasatosporales</taxon>
        <taxon>Streptomycetaceae</taxon>
        <taxon>Streptomyces</taxon>
    </lineage>
</organism>
<dbReference type="EMBL" id="FONR01000002">
    <property type="protein sequence ID" value="SFE85945.1"/>
    <property type="molecule type" value="Genomic_DNA"/>
</dbReference>
<sequence length="84" mass="9279">MTRGTAELGELLRRAGLEVVGERRVQDVPSPRFAWRVAVPGDDERVLRVAGDRADPIGEFNAQWHRLAVGLAPPPEWDPAQAAR</sequence>
<gene>
    <name evidence="1" type="ORF">SAMN02787118_102908</name>
</gene>
<dbReference type="Proteomes" id="UP000181942">
    <property type="component" value="Unassembled WGS sequence"/>
</dbReference>
<dbReference type="AlphaFoldDB" id="A0A1I2DZ86"/>
<name>A0A1I2DZ86_9ACTN</name>
<dbReference type="RefSeq" id="WP_075026767.1">
    <property type="nucleotide sequence ID" value="NZ_FONR01000002.1"/>
</dbReference>